<name>A0ABY7H8R6_9BACT</name>
<accession>A0ABY7H8R6</accession>
<sequence>MLWTTVAVGTAVLASSSQARSEPPASSSAAVLAPSPIPPTKCEPLPPFAGSKQDLQAAAEALVARGKQLPHGGRERLDIKIEVMTLFARAGDLDMCKLLRQTRDTSSLSAKQQGAIGCVQQQFCQPMPLPRGCPAGMRNDGPEGCAPTGTCSAAAVGAQVAACNAGETVCCAPALLMLEVADAQAGLPTPESLAKRRALAKLGCDRGHAELCVEAAALGVGTLDSQRKRACTLGHVASCKPPGEAK</sequence>
<reference evidence="2" key="1">
    <citation type="submission" date="2022-11" db="EMBL/GenBank/DDBJ databases">
        <title>Minimal conservation of predation-associated metabolite biosynthetic gene clusters underscores biosynthetic potential of Myxococcota including descriptions for ten novel species: Archangium lansinium sp. nov., Myxococcus landrumus sp. nov., Nannocystis bai.</title>
        <authorList>
            <person name="Ahearne A."/>
            <person name="Stevens C."/>
            <person name="Dowd S."/>
        </authorList>
    </citation>
    <scope>NUCLEOTIDE SEQUENCE</scope>
    <source>
        <strain evidence="2">Fl3</strain>
    </source>
</reference>
<organism evidence="2 3">
    <name type="scientific">Nannocystis punicea</name>
    <dbReference type="NCBI Taxonomy" id="2995304"/>
    <lineage>
        <taxon>Bacteria</taxon>
        <taxon>Pseudomonadati</taxon>
        <taxon>Myxococcota</taxon>
        <taxon>Polyangia</taxon>
        <taxon>Nannocystales</taxon>
        <taxon>Nannocystaceae</taxon>
        <taxon>Nannocystis</taxon>
    </lineage>
</organism>
<protein>
    <submittedName>
        <fullName evidence="2">Uncharacterized protein</fullName>
    </submittedName>
</protein>
<dbReference type="Proteomes" id="UP001164459">
    <property type="component" value="Chromosome"/>
</dbReference>
<gene>
    <name evidence="2" type="ORF">O0S08_04400</name>
</gene>
<feature type="region of interest" description="Disordered" evidence="1">
    <location>
        <begin position="14"/>
        <end position="37"/>
    </location>
</feature>
<dbReference type="EMBL" id="CP114040">
    <property type="protein sequence ID" value="WAS95379.1"/>
    <property type="molecule type" value="Genomic_DNA"/>
</dbReference>
<dbReference type="RefSeq" id="WP_269037711.1">
    <property type="nucleotide sequence ID" value="NZ_CP114040.1"/>
</dbReference>
<evidence type="ECO:0000313" key="2">
    <source>
        <dbReference type="EMBL" id="WAS95379.1"/>
    </source>
</evidence>
<proteinExistence type="predicted"/>
<evidence type="ECO:0000256" key="1">
    <source>
        <dbReference type="SAM" id="MobiDB-lite"/>
    </source>
</evidence>
<feature type="compositionally biased region" description="Low complexity" evidence="1">
    <location>
        <begin position="14"/>
        <end position="34"/>
    </location>
</feature>
<evidence type="ECO:0000313" key="3">
    <source>
        <dbReference type="Proteomes" id="UP001164459"/>
    </source>
</evidence>
<keyword evidence="3" id="KW-1185">Reference proteome</keyword>